<keyword evidence="4" id="KW-1185">Reference proteome</keyword>
<dbReference type="InterPro" id="IPR037217">
    <property type="entry name" value="Trp/Indoleamine_2_3_dOase-like"/>
</dbReference>
<evidence type="ECO:0000313" key="3">
    <source>
        <dbReference type="EMBL" id="MFD2464569.1"/>
    </source>
</evidence>
<dbReference type="PANTHER" id="PTHR28657">
    <property type="entry name" value="INDOLEAMINE 2,3-DIOXYGENASE"/>
    <property type="match status" value="1"/>
</dbReference>
<evidence type="ECO:0000313" key="4">
    <source>
        <dbReference type="Proteomes" id="UP001597419"/>
    </source>
</evidence>
<dbReference type="InterPro" id="IPR000898">
    <property type="entry name" value="Indolamine_dOase"/>
</dbReference>
<evidence type="ECO:0008006" key="5">
    <source>
        <dbReference type="Google" id="ProtNLM"/>
    </source>
</evidence>
<evidence type="ECO:0000256" key="1">
    <source>
        <dbReference type="ARBA" id="ARBA00022723"/>
    </source>
</evidence>
<sequence>MPETIAVPVATDLATYDIDAGRGFVPGTDPVPALAPRYRPWERLAADLGALLMTGRLRAAVAALPELPTEHLDGPGERERAFLLLSCLGNAYMWAEPVAAERFPAALAVPWCRLAEELGRPPILAHSSIVLTNWRRLVPDEPLSLTNIDTAVTFLGGVDEKWFYLATVGVELAGAPALPLLAAAQHAVAADDADRLTAALRALEPVLAATTRAFLDVERWCDPHVFYHRVRPFLAGWPAPGVVYEGVWDHPRVFTGASAAQSSLIQAFDAGLGVPHPHERTGGFLRGMRAHMPLPHRRFLADLEAGPSVHDYAARRPDRPQLTDAYNACVRAVSELRARHLGLTGRYIGRFERSGAAKGTGGTDFVRLLVQAREETRARELGGP</sequence>
<keyword evidence="1" id="KW-0479">Metal-binding</keyword>
<name>A0ABW5GUX3_9PSEU</name>
<gene>
    <name evidence="3" type="ORF">ACFSYJ_38545</name>
</gene>
<protein>
    <recommendedName>
        <fullName evidence="5">Indoleamine 2,3-dioxygenase</fullName>
    </recommendedName>
</protein>
<dbReference type="RefSeq" id="WP_345385740.1">
    <property type="nucleotide sequence ID" value="NZ_BAABHG010000001.1"/>
</dbReference>
<evidence type="ECO:0000256" key="2">
    <source>
        <dbReference type="ARBA" id="ARBA00023004"/>
    </source>
</evidence>
<dbReference type="SUPFAM" id="SSF140959">
    <property type="entry name" value="Indolic compounds 2,3-dioxygenase-like"/>
    <property type="match status" value="1"/>
</dbReference>
<accession>A0ABW5GUX3</accession>
<dbReference type="Gene3D" id="1.20.58.480">
    <property type="match status" value="1"/>
</dbReference>
<dbReference type="EMBL" id="JBHUKU010000026">
    <property type="protein sequence ID" value="MFD2464569.1"/>
    <property type="molecule type" value="Genomic_DNA"/>
</dbReference>
<comment type="caution">
    <text evidence="3">The sequence shown here is derived from an EMBL/GenBank/DDBJ whole genome shotgun (WGS) entry which is preliminary data.</text>
</comment>
<dbReference type="Pfam" id="PF01231">
    <property type="entry name" value="IDO"/>
    <property type="match status" value="1"/>
</dbReference>
<organism evidence="3 4">
    <name type="scientific">Amycolatopsis samaneae</name>
    <dbReference type="NCBI Taxonomy" id="664691"/>
    <lineage>
        <taxon>Bacteria</taxon>
        <taxon>Bacillati</taxon>
        <taxon>Actinomycetota</taxon>
        <taxon>Actinomycetes</taxon>
        <taxon>Pseudonocardiales</taxon>
        <taxon>Pseudonocardiaceae</taxon>
        <taxon>Amycolatopsis</taxon>
    </lineage>
</organism>
<reference evidence="4" key="1">
    <citation type="journal article" date="2019" name="Int. J. Syst. Evol. Microbiol.">
        <title>The Global Catalogue of Microorganisms (GCM) 10K type strain sequencing project: providing services to taxonomists for standard genome sequencing and annotation.</title>
        <authorList>
            <consortium name="The Broad Institute Genomics Platform"/>
            <consortium name="The Broad Institute Genome Sequencing Center for Infectious Disease"/>
            <person name="Wu L."/>
            <person name="Ma J."/>
        </authorList>
    </citation>
    <scope>NUCLEOTIDE SEQUENCE [LARGE SCALE GENOMIC DNA]</scope>
    <source>
        <strain evidence="4">CGMCC 4.7643</strain>
    </source>
</reference>
<proteinExistence type="predicted"/>
<dbReference type="PANTHER" id="PTHR28657:SF5">
    <property type="entry name" value="INDOLEAMINE 2,3-DIOXYGENASE"/>
    <property type="match status" value="1"/>
</dbReference>
<dbReference type="Proteomes" id="UP001597419">
    <property type="component" value="Unassembled WGS sequence"/>
</dbReference>
<keyword evidence="2" id="KW-0408">Iron</keyword>